<proteinExistence type="predicted"/>
<evidence type="ECO:0000313" key="1">
    <source>
        <dbReference type="EMBL" id="KAF3547434.1"/>
    </source>
</evidence>
<keyword evidence="2" id="KW-1185">Reference proteome</keyword>
<organism evidence="1 2">
    <name type="scientific">Brassica cretica</name>
    <name type="common">Mustard</name>
    <dbReference type="NCBI Taxonomy" id="69181"/>
    <lineage>
        <taxon>Eukaryota</taxon>
        <taxon>Viridiplantae</taxon>
        <taxon>Streptophyta</taxon>
        <taxon>Embryophyta</taxon>
        <taxon>Tracheophyta</taxon>
        <taxon>Spermatophyta</taxon>
        <taxon>Magnoliopsida</taxon>
        <taxon>eudicotyledons</taxon>
        <taxon>Gunneridae</taxon>
        <taxon>Pentapetalae</taxon>
        <taxon>rosids</taxon>
        <taxon>malvids</taxon>
        <taxon>Brassicales</taxon>
        <taxon>Brassicaceae</taxon>
        <taxon>Brassiceae</taxon>
        <taxon>Brassica</taxon>
    </lineage>
</organism>
<name>A0ABQ7C5W6_BRACR</name>
<evidence type="ECO:0000313" key="2">
    <source>
        <dbReference type="Proteomes" id="UP000266723"/>
    </source>
</evidence>
<comment type="caution">
    <text evidence="1">The sequence shown here is derived from an EMBL/GenBank/DDBJ whole genome shotgun (WGS) entry which is preliminary data.</text>
</comment>
<reference evidence="1 2" key="1">
    <citation type="journal article" date="2020" name="BMC Genomics">
        <title>Intraspecific diversification of the crop wild relative Brassica cretica Lam. using demographic model selection.</title>
        <authorList>
            <person name="Kioukis A."/>
            <person name="Michalopoulou V.A."/>
            <person name="Briers L."/>
            <person name="Pirintsos S."/>
            <person name="Studholme D.J."/>
            <person name="Pavlidis P."/>
            <person name="Sarris P.F."/>
        </authorList>
    </citation>
    <scope>NUCLEOTIDE SEQUENCE [LARGE SCALE GENOMIC DNA]</scope>
    <source>
        <strain evidence="2">cv. PFS-1207/04</strain>
    </source>
</reference>
<protein>
    <submittedName>
        <fullName evidence="1">Uncharacterized protein</fullName>
    </submittedName>
</protein>
<dbReference type="Proteomes" id="UP000266723">
    <property type="component" value="Unassembled WGS sequence"/>
</dbReference>
<accession>A0ABQ7C5W6</accession>
<gene>
    <name evidence="1" type="ORF">DY000_02008967</name>
</gene>
<dbReference type="EMBL" id="QGKV02000832">
    <property type="protein sequence ID" value="KAF3547434.1"/>
    <property type="molecule type" value="Genomic_DNA"/>
</dbReference>
<sequence length="97" mass="10861">MKSLGEFVQLNYGAPRRRIRSNGVQMWELCNFQLRNYPAFLSGDLHPWPALTLASSPSPPVKVAGFDSDFDLSSGCRLTLSARWCDLFLVVKELVDG</sequence>